<organism evidence="1 2">
    <name type="scientific">Durusdinium trenchii</name>
    <dbReference type="NCBI Taxonomy" id="1381693"/>
    <lineage>
        <taxon>Eukaryota</taxon>
        <taxon>Sar</taxon>
        <taxon>Alveolata</taxon>
        <taxon>Dinophyceae</taxon>
        <taxon>Suessiales</taxon>
        <taxon>Symbiodiniaceae</taxon>
        <taxon>Durusdinium</taxon>
    </lineage>
</organism>
<gene>
    <name evidence="1" type="ORF">CCMP2556_LOCUS23683</name>
</gene>
<proteinExistence type="predicted"/>
<comment type="caution">
    <text evidence="1">The sequence shown here is derived from an EMBL/GenBank/DDBJ whole genome shotgun (WGS) entry which is preliminary data.</text>
</comment>
<dbReference type="SUPFAM" id="SSF56112">
    <property type="entry name" value="Protein kinase-like (PK-like)"/>
    <property type="match status" value="1"/>
</dbReference>
<evidence type="ECO:0000313" key="2">
    <source>
        <dbReference type="Proteomes" id="UP001642484"/>
    </source>
</evidence>
<sequence>MSMSLCSVLSPNTGPRKTGPPGLQRLGLLRQASGCFDPRAVPELLRLLDDSVSPDSVQLRPIGLGHSAWLLEPKEGGRCDRCGWMIKQVSSVRRKNLPTELENCDQLLQKFPTLVSDPSLAFPHSSVELQSETYEHTKDLLISRMCPGVQLGRYVADLDLRKPQDQEQLEAVAMKIGELLAEFHLRYTDPMTGEPTYHTDFHPSNVLYDAKTETLSIIDLEGMGSLGITDDVEKFERLLWGMAGERYASAFHLRYTALAPKVAASRSSTKSTATGMSISSEDLYPADASVVTRLRRGNSFKTLSSLAVGHSGFHPQQSLVTLAWLVSPFEKLTEPTLWPVRKKAWMLYQKGQKECWYLQHVAASVEGVHLQRCEEFVRKFPEVLNDENLAFPHSVIPLQMGIQSCGRVFVANCPCNTTLEQYFADCRESKKDQHLKKLLFKVGEQLSKTLSKYRCSDPNGNGPNGPATAGRAGLRPSCVLYDAQRDVITFADFVWSDELHGMSCVDRLCEALRPFADERYAEELRAGYAKTARCRGRRADCSGQQACFAAPCSPRSECSEDSDGQMARSNLCPTM</sequence>
<accession>A0ABP0M1A6</accession>
<keyword evidence="2" id="KW-1185">Reference proteome</keyword>
<dbReference type="EMBL" id="CAXAMN010015224">
    <property type="protein sequence ID" value="CAK9045270.1"/>
    <property type="molecule type" value="Genomic_DNA"/>
</dbReference>
<dbReference type="InterPro" id="IPR011009">
    <property type="entry name" value="Kinase-like_dom_sf"/>
</dbReference>
<dbReference type="Proteomes" id="UP001642484">
    <property type="component" value="Unassembled WGS sequence"/>
</dbReference>
<name>A0ABP0M1A6_9DINO</name>
<evidence type="ECO:0000313" key="1">
    <source>
        <dbReference type="EMBL" id="CAK9045270.1"/>
    </source>
</evidence>
<protein>
    <submittedName>
        <fullName evidence="1">Uncharacterized protein</fullName>
    </submittedName>
</protein>
<reference evidence="1 2" key="1">
    <citation type="submission" date="2024-02" db="EMBL/GenBank/DDBJ databases">
        <authorList>
            <person name="Chen Y."/>
            <person name="Shah S."/>
            <person name="Dougan E. K."/>
            <person name="Thang M."/>
            <person name="Chan C."/>
        </authorList>
    </citation>
    <scope>NUCLEOTIDE SEQUENCE [LARGE SCALE GENOMIC DNA]</scope>
</reference>